<dbReference type="Gene3D" id="1.10.1160.10">
    <property type="entry name" value="Glutamyl-trna Synthetase, Domain 2"/>
    <property type="match status" value="1"/>
</dbReference>
<dbReference type="InterPro" id="IPR014729">
    <property type="entry name" value="Rossmann-like_a/b/a_fold"/>
</dbReference>
<evidence type="ECO:0000256" key="8">
    <source>
        <dbReference type="ARBA" id="ARBA00022840"/>
    </source>
</evidence>
<evidence type="ECO:0000256" key="12">
    <source>
        <dbReference type="ARBA" id="ARBA00048351"/>
    </source>
</evidence>
<keyword evidence="9 14" id="KW-0648">Protein biosynthesis</keyword>
<dbReference type="Pfam" id="PF03950">
    <property type="entry name" value="tRNA-synt_1c_C"/>
    <property type="match status" value="1"/>
</dbReference>
<feature type="domain" description="Glutamyl/glutaminyl-tRNA synthetase class Ib catalytic" evidence="15">
    <location>
        <begin position="210"/>
        <end position="514"/>
    </location>
</feature>
<dbReference type="Pfam" id="PF20974">
    <property type="entry name" value="tRNA-synt_1c_C2"/>
    <property type="match status" value="1"/>
</dbReference>
<organism evidence="18 19">
    <name type="scientific">Ambispora gerdemannii</name>
    <dbReference type="NCBI Taxonomy" id="144530"/>
    <lineage>
        <taxon>Eukaryota</taxon>
        <taxon>Fungi</taxon>
        <taxon>Fungi incertae sedis</taxon>
        <taxon>Mucoromycota</taxon>
        <taxon>Glomeromycotina</taxon>
        <taxon>Glomeromycetes</taxon>
        <taxon>Archaeosporales</taxon>
        <taxon>Ambisporaceae</taxon>
        <taxon>Ambispora</taxon>
    </lineage>
</organism>
<evidence type="ECO:0000256" key="10">
    <source>
        <dbReference type="ARBA" id="ARBA00023146"/>
    </source>
</evidence>
<dbReference type="EMBL" id="CAJVPL010000402">
    <property type="protein sequence ID" value="CAG8492703.1"/>
    <property type="molecule type" value="Genomic_DNA"/>
</dbReference>
<dbReference type="PANTHER" id="PTHR43097">
    <property type="entry name" value="GLUTAMINE-TRNA LIGASE"/>
    <property type="match status" value="1"/>
</dbReference>
<evidence type="ECO:0000256" key="2">
    <source>
        <dbReference type="ARBA" id="ARBA00008927"/>
    </source>
</evidence>
<dbReference type="PRINTS" id="PR00987">
    <property type="entry name" value="TRNASYNTHGLU"/>
</dbReference>
<name>A0A9N8WQQ2_9GLOM</name>
<dbReference type="InterPro" id="IPR036282">
    <property type="entry name" value="Glutathione-S-Trfase_C_sf"/>
</dbReference>
<dbReference type="Gene3D" id="3.40.50.620">
    <property type="entry name" value="HUPs"/>
    <property type="match status" value="1"/>
</dbReference>
<evidence type="ECO:0000256" key="7">
    <source>
        <dbReference type="ARBA" id="ARBA00022741"/>
    </source>
</evidence>
<dbReference type="InterPro" id="IPR020061">
    <property type="entry name" value="Glu_tRNA_lig_a-bdl"/>
</dbReference>
<evidence type="ECO:0000256" key="9">
    <source>
        <dbReference type="ARBA" id="ARBA00022917"/>
    </source>
</evidence>
<keyword evidence="10 14" id="KW-0030">Aminoacyl-tRNA synthetase</keyword>
<reference evidence="18" key="1">
    <citation type="submission" date="2021-06" db="EMBL/GenBank/DDBJ databases">
        <authorList>
            <person name="Kallberg Y."/>
            <person name="Tangrot J."/>
            <person name="Rosling A."/>
        </authorList>
    </citation>
    <scope>NUCLEOTIDE SEQUENCE</scope>
    <source>
        <strain evidence="18">MT106</strain>
    </source>
</reference>
<dbReference type="GO" id="GO:0017102">
    <property type="term" value="C:methionyl glutamyl tRNA synthetase complex"/>
    <property type="evidence" value="ECO:0007669"/>
    <property type="project" value="TreeGrafter"/>
</dbReference>
<dbReference type="InterPro" id="IPR000924">
    <property type="entry name" value="Glu/Gln-tRNA-synth"/>
</dbReference>
<dbReference type="SUPFAM" id="SSF50715">
    <property type="entry name" value="Ribosomal protein L25-like"/>
    <property type="match status" value="1"/>
</dbReference>
<proteinExistence type="inferred from homology"/>
<keyword evidence="8 14" id="KW-0067">ATP-binding</keyword>
<dbReference type="CDD" id="cd00807">
    <property type="entry name" value="GlnRS_core"/>
    <property type="match status" value="1"/>
</dbReference>
<dbReference type="FunFam" id="1.10.1160.10:FF:000001">
    <property type="entry name" value="Glutamine--tRNA ligase"/>
    <property type="match status" value="1"/>
</dbReference>
<dbReference type="EC" id="6.1.1.17" evidence="3"/>
<evidence type="ECO:0000313" key="18">
    <source>
        <dbReference type="EMBL" id="CAG8492703.1"/>
    </source>
</evidence>
<dbReference type="PANTHER" id="PTHR43097:SF5">
    <property type="entry name" value="GLUTAMATE--TRNA LIGASE"/>
    <property type="match status" value="1"/>
</dbReference>
<feature type="domain" description="Glutamyl/glutaminyl-tRNA synthetase class Ib anti-codon binding" evidence="16">
    <location>
        <begin position="517"/>
        <end position="605"/>
    </location>
</feature>
<dbReference type="PROSITE" id="PS00178">
    <property type="entry name" value="AA_TRNA_LIGASE_I"/>
    <property type="match status" value="1"/>
</dbReference>
<dbReference type="Proteomes" id="UP000789831">
    <property type="component" value="Unassembled WGS sequence"/>
</dbReference>
<evidence type="ECO:0000313" key="19">
    <source>
        <dbReference type="Proteomes" id="UP000789831"/>
    </source>
</evidence>
<evidence type="ECO:0000259" key="16">
    <source>
        <dbReference type="Pfam" id="PF03950"/>
    </source>
</evidence>
<feature type="domain" description="tRNA synthetases class I (E and Q) anti-codon binding" evidence="17">
    <location>
        <begin position="623"/>
        <end position="696"/>
    </location>
</feature>
<dbReference type="FunFam" id="2.40.240.10:FF:000004">
    <property type="entry name" value="Glutamyl-tRNA synthetase, cytoplasmic"/>
    <property type="match status" value="1"/>
</dbReference>
<comment type="similarity">
    <text evidence="2">Belongs to the class-I aminoacyl-tRNA synthetase family. Glutamate--tRNA ligase type 2 subfamily.</text>
</comment>
<evidence type="ECO:0000256" key="4">
    <source>
        <dbReference type="ARBA" id="ARBA00022490"/>
    </source>
</evidence>
<evidence type="ECO:0000256" key="3">
    <source>
        <dbReference type="ARBA" id="ARBA00012835"/>
    </source>
</evidence>
<dbReference type="GO" id="GO:0006424">
    <property type="term" value="P:glutamyl-tRNA aminoacylation"/>
    <property type="evidence" value="ECO:0007669"/>
    <property type="project" value="InterPro"/>
</dbReference>
<dbReference type="Gene3D" id="1.20.1050.130">
    <property type="match status" value="1"/>
</dbReference>
<dbReference type="Gene3D" id="3.90.800.10">
    <property type="entry name" value="Glutamyl-tRNA Synthetase, Domain 3"/>
    <property type="match status" value="1"/>
</dbReference>
<keyword evidence="4" id="KW-0963">Cytoplasm</keyword>
<evidence type="ECO:0000256" key="5">
    <source>
        <dbReference type="ARBA" id="ARBA00022553"/>
    </source>
</evidence>
<dbReference type="GO" id="GO:0005829">
    <property type="term" value="C:cytosol"/>
    <property type="evidence" value="ECO:0007669"/>
    <property type="project" value="TreeGrafter"/>
</dbReference>
<keyword evidence="6 14" id="KW-0436">Ligase</keyword>
<dbReference type="GO" id="GO:0004818">
    <property type="term" value="F:glutamate-tRNA ligase activity"/>
    <property type="evidence" value="ECO:0007669"/>
    <property type="project" value="UniProtKB-EC"/>
</dbReference>
<dbReference type="InterPro" id="IPR004526">
    <property type="entry name" value="Glu-tRNA-synth_arc/euk"/>
</dbReference>
<dbReference type="GO" id="GO:0005524">
    <property type="term" value="F:ATP binding"/>
    <property type="evidence" value="ECO:0007669"/>
    <property type="project" value="UniProtKB-KW"/>
</dbReference>
<evidence type="ECO:0000256" key="11">
    <source>
        <dbReference type="ARBA" id="ARBA00030865"/>
    </source>
</evidence>
<accession>A0A9N8WQQ2</accession>
<dbReference type="InterPro" id="IPR001412">
    <property type="entry name" value="aa-tRNA-synth_I_CS"/>
</dbReference>
<dbReference type="InterPro" id="IPR020059">
    <property type="entry name" value="Glu/Gln-tRNA-synth_Ib_codon-bd"/>
</dbReference>
<dbReference type="HAMAP" id="MF_02076">
    <property type="entry name" value="Glu_tRNA_synth_type2"/>
    <property type="match status" value="1"/>
</dbReference>
<dbReference type="SUPFAM" id="SSF47616">
    <property type="entry name" value="GST C-terminal domain-like"/>
    <property type="match status" value="1"/>
</dbReference>
<sequence length="767" mass="88026">MASVKTLNVSKQTTGISYTTIALALYINNRREISPKINIEWKDAKLSTKNVELVIENQVITGTSTIIRYLAREYKSLELYGSNAISTTLIDHWIDFASNTLNSQDYKQLESGFDELNHHLTLRTYFVGYKLTLADIIIWGTLKNSAVFNRLLKTGKNVGTHLARWFSHINTMSYIQETIAWVQQNSTNETKSRSEGPNMNIGLVDAKIGQVVTRFPPEPSGYLHIGHAKAAMLNQYFAQLYQGKLIVRFDDTNPTKEKAEFEESIKEDLTLLGIHADQITYTSDHFDELYEYALKIITKGLAYVDDTDVATMREQRMDGIVSKSRDLSVEENLKRFQEMKEGTEFGLTCCLRAKIDMSNPNKALRDPVIYRCNLLEHHRTGNKWKLYPTYDFACPIVDSIEGVTHALRTNEYHDRNAQYYWILDALELRKVHIWDFSRMNFIYTLLSKRKLQWFVDQKIVSGWDDPRFPTVRGIRRRGLTVEALKQYILMQGASQNDVMLEWDKLWALNKKIIDPIAPRHTSILSDNIVKTKILGGPEKPYEKEIPKHKKNPDVGTKHTTFASNILIEQEDAKTFEIGEEITLMDWGNAIVKAINKFEENPEIVKTLELQLHLEGDFKKTKKKITWLAETASIIEVTLLDYDYLINKKKLEDGDDVKDYVTKTTEFRATAFADANVRHLKKGETIQFERRGYYIVDVEAATTLIRIPDGKATMMASKATGDVNTTVISNTSVISTSFTSNIKMYNIRNIYGEISLPKPEEVSKMYIV</sequence>
<keyword evidence="19" id="KW-1185">Reference proteome</keyword>
<dbReference type="FunFam" id="3.90.800.10:FF:000001">
    <property type="entry name" value="Glutamine--tRNA ligase"/>
    <property type="match status" value="1"/>
</dbReference>
<dbReference type="GO" id="GO:0010494">
    <property type="term" value="C:cytoplasmic stress granule"/>
    <property type="evidence" value="ECO:0007669"/>
    <property type="project" value="UniProtKB-ARBA"/>
</dbReference>
<comment type="caution">
    <text evidence="18">The sequence shown here is derived from an EMBL/GenBank/DDBJ whole genome shotgun (WGS) entry which is preliminary data.</text>
</comment>
<gene>
    <name evidence="18" type="ORF">AGERDE_LOCUS3837</name>
</gene>
<dbReference type="Gene3D" id="2.40.240.10">
    <property type="entry name" value="Ribosomal Protein L25, Chain P"/>
    <property type="match status" value="2"/>
</dbReference>
<dbReference type="OrthoDB" id="10250478at2759"/>
<evidence type="ECO:0000256" key="6">
    <source>
        <dbReference type="ARBA" id="ARBA00022598"/>
    </source>
</evidence>
<dbReference type="InterPro" id="IPR011035">
    <property type="entry name" value="Ribosomal_bL25/Gln-tRNA_synth"/>
</dbReference>
<dbReference type="FunFam" id="3.40.50.620:FF:000070">
    <property type="entry name" value="Bifunctional glutamate/proline--tRNA ligase"/>
    <property type="match status" value="1"/>
</dbReference>
<evidence type="ECO:0000259" key="15">
    <source>
        <dbReference type="Pfam" id="PF00749"/>
    </source>
</evidence>
<protein>
    <recommendedName>
        <fullName evidence="13">Probable glutamate--tRNA ligase, cytoplasmic</fullName>
        <ecNumber evidence="3">6.1.1.17</ecNumber>
    </recommendedName>
    <alternativeName>
        <fullName evidence="11">Glutamyl-tRNA synthetase</fullName>
    </alternativeName>
</protein>
<dbReference type="InterPro" id="IPR020056">
    <property type="entry name" value="Rbsml_bL25/Gln-tRNA_synth_N"/>
</dbReference>
<evidence type="ECO:0000259" key="17">
    <source>
        <dbReference type="Pfam" id="PF20974"/>
    </source>
</evidence>
<dbReference type="Pfam" id="PF00749">
    <property type="entry name" value="tRNA-synt_1c"/>
    <property type="match status" value="1"/>
</dbReference>
<dbReference type="InterPro" id="IPR050132">
    <property type="entry name" value="Gln/Glu-tRNA_Ligase"/>
</dbReference>
<evidence type="ECO:0000256" key="13">
    <source>
        <dbReference type="ARBA" id="ARBA00070830"/>
    </source>
</evidence>
<comment type="subcellular location">
    <subcellularLocation>
        <location evidence="1">Cytoplasm</location>
    </subcellularLocation>
</comment>
<comment type="catalytic activity">
    <reaction evidence="12">
        <text>tRNA(Glu) + L-glutamate + ATP = L-glutamyl-tRNA(Glu) + AMP + diphosphate</text>
        <dbReference type="Rhea" id="RHEA:23540"/>
        <dbReference type="Rhea" id="RHEA-COMP:9663"/>
        <dbReference type="Rhea" id="RHEA-COMP:9680"/>
        <dbReference type="ChEBI" id="CHEBI:29985"/>
        <dbReference type="ChEBI" id="CHEBI:30616"/>
        <dbReference type="ChEBI" id="CHEBI:33019"/>
        <dbReference type="ChEBI" id="CHEBI:78442"/>
        <dbReference type="ChEBI" id="CHEBI:78520"/>
        <dbReference type="ChEBI" id="CHEBI:456215"/>
        <dbReference type="EC" id="6.1.1.17"/>
    </reaction>
</comment>
<dbReference type="InterPro" id="IPR049437">
    <property type="entry name" value="tRNA-synt_1c_C2"/>
</dbReference>
<dbReference type="AlphaFoldDB" id="A0A9N8WQQ2"/>
<dbReference type="NCBIfam" id="TIGR00463">
    <property type="entry name" value="gltX_arch"/>
    <property type="match status" value="1"/>
</dbReference>
<dbReference type="InterPro" id="IPR020058">
    <property type="entry name" value="Glu/Gln-tRNA-synth_Ib_cat-dom"/>
</dbReference>
<evidence type="ECO:0000256" key="1">
    <source>
        <dbReference type="ARBA" id="ARBA00004496"/>
    </source>
</evidence>
<evidence type="ECO:0000256" key="14">
    <source>
        <dbReference type="RuleBase" id="RU363037"/>
    </source>
</evidence>
<keyword evidence="7 14" id="KW-0547">Nucleotide-binding</keyword>
<keyword evidence="5" id="KW-0597">Phosphoprotein</keyword>
<dbReference type="SUPFAM" id="SSF52374">
    <property type="entry name" value="Nucleotidylyl transferase"/>
    <property type="match status" value="1"/>
</dbReference>